<dbReference type="SUPFAM" id="SSF53474">
    <property type="entry name" value="alpha/beta-Hydrolases"/>
    <property type="match status" value="1"/>
</dbReference>
<accession>A0A3A8QW07</accession>
<dbReference type="Proteomes" id="UP000282656">
    <property type="component" value="Unassembled WGS sequence"/>
</dbReference>
<evidence type="ECO:0000313" key="2">
    <source>
        <dbReference type="EMBL" id="RKH71981.1"/>
    </source>
</evidence>
<evidence type="ECO:0000259" key="1">
    <source>
        <dbReference type="Pfam" id="PF01738"/>
    </source>
</evidence>
<dbReference type="OrthoDB" id="9782215at2"/>
<dbReference type="Gene3D" id="3.40.50.1820">
    <property type="entry name" value="alpha/beta hydrolase"/>
    <property type="match status" value="1"/>
</dbReference>
<gene>
    <name evidence="2" type="ORF">D7X96_06420</name>
</gene>
<protein>
    <submittedName>
        <fullName evidence="2">Dienelactone hydrolase</fullName>
    </submittedName>
</protein>
<sequence>MRTSETDATADDPLDDFERRSITLDAATRTVYVAGRGPAVIVMAEMPGISPHVARFARWVRDAGFTVYMPSLFGKDGAWPHAEAGLAVMKRACVSAEFRAFAANASSPVTQWLRSLARLAHGECGGPGVGAIGMCFTGNFALSMMLESSVLAPVLCQPSLPLDAPGAIQIAPEEAAAIRERLEREDLTVLAYRFEGDRYCTAQRFAAYASALGSRFVPRVLPDSAANARPPAFFERVVGGPHSVVTAHLIDTAGEPTAAARDEILTFFAQRLQPG</sequence>
<dbReference type="GO" id="GO:0016787">
    <property type="term" value="F:hydrolase activity"/>
    <property type="evidence" value="ECO:0007669"/>
    <property type="project" value="UniProtKB-KW"/>
</dbReference>
<feature type="domain" description="Dienelactone hydrolase" evidence="1">
    <location>
        <begin position="36"/>
        <end position="148"/>
    </location>
</feature>
<dbReference type="RefSeq" id="WP_120546940.1">
    <property type="nucleotide sequence ID" value="NZ_RAWM01000011.1"/>
</dbReference>
<dbReference type="InterPro" id="IPR002925">
    <property type="entry name" value="Dienelactn_hydro"/>
</dbReference>
<organism evidence="2 3">
    <name type="scientific">Corallococcus interemptor</name>
    <dbReference type="NCBI Taxonomy" id="2316720"/>
    <lineage>
        <taxon>Bacteria</taxon>
        <taxon>Pseudomonadati</taxon>
        <taxon>Myxococcota</taxon>
        <taxon>Myxococcia</taxon>
        <taxon>Myxococcales</taxon>
        <taxon>Cystobacterineae</taxon>
        <taxon>Myxococcaceae</taxon>
        <taxon>Corallococcus</taxon>
    </lineage>
</organism>
<evidence type="ECO:0000313" key="3">
    <source>
        <dbReference type="Proteomes" id="UP000282656"/>
    </source>
</evidence>
<dbReference type="EMBL" id="RAWM01000011">
    <property type="protein sequence ID" value="RKH71981.1"/>
    <property type="molecule type" value="Genomic_DNA"/>
</dbReference>
<dbReference type="AlphaFoldDB" id="A0A3A8QW07"/>
<name>A0A3A8QW07_9BACT</name>
<comment type="caution">
    <text evidence="2">The sequence shown here is derived from an EMBL/GenBank/DDBJ whole genome shotgun (WGS) entry which is preliminary data.</text>
</comment>
<keyword evidence="3" id="KW-1185">Reference proteome</keyword>
<proteinExistence type="predicted"/>
<dbReference type="Pfam" id="PF01738">
    <property type="entry name" value="DLH"/>
    <property type="match status" value="1"/>
</dbReference>
<keyword evidence="2" id="KW-0378">Hydrolase</keyword>
<reference evidence="3" key="1">
    <citation type="submission" date="2018-09" db="EMBL/GenBank/DDBJ databases">
        <authorList>
            <person name="Livingstone P.G."/>
            <person name="Whitworth D.E."/>
        </authorList>
    </citation>
    <scope>NUCLEOTIDE SEQUENCE [LARGE SCALE GENOMIC DNA]</scope>
    <source>
        <strain evidence="3">AB047A</strain>
    </source>
</reference>
<dbReference type="InterPro" id="IPR029058">
    <property type="entry name" value="AB_hydrolase_fold"/>
</dbReference>